<dbReference type="EMBL" id="JBHSNL010000001">
    <property type="protein sequence ID" value="MFC5545063.1"/>
    <property type="molecule type" value="Genomic_DNA"/>
</dbReference>
<dbReference type="PROSITE" id="PS50109">
    <property type="entry name" value="HIS_KIN"/>
    <property type="match status" value="1"/>
</dbReference>
<dbReference type="NCBIfam" id="TIGR00229">
    <property type="entry name" value="sensory_box"/>
    <property type="match status" value="1"/>
</dbReference>
<evidence type="ECO:0000259" key="10">
    <source>
        <dbReference type="PROSITE" id="PS50112"/>
    </source>
</evidence>
<dbReference type="Gene3D" id="1.10.287.130">
    <property type="match status" value="1"/>
</dbReference>
<dbReference type="PROSITE" id="PS50110">
    <property type="entry name" value="RESPONSE_REGULATORY"/>
    <property type="match status" value="1"/>
</dbReference>
<evidence type="ECO:0000259" key="8">
    <source>
        <dbReference type="PROSITE" id="PS50109"/>
    </source>
</evidence>
<evidence type="ECO:0000313" key="11">
    <source>
        <dbReference type="EMBL" id="MFC5545063.1"/>
    </source>
</evidence>
<dbReference type="InterPro" id="IPR001789">
    <property type="entry name" value="Sig_transdc_resp-reg_receiver"/>
</dbReference>
<comment type="caution">
    <text evidence="11">The sequence shown here is derived from an EMBL/GenBank/DDBJ whole genome shotgun (WGS) entry which is preliminary data.</text>
</comment>
<dbReference type="SMART" id="SM00387">
    <property type="entry name" value="HATPase_c"/>
    <property type="match status" value="1"/>
</dbReference>
<dbReference type="InterPro" id="IPR000014">
    <property type="entry name" value="PAS"/>
</dbReference>
<name>A0ABW0RME2_9GAMM</name>
<dbReference type="InterPro" id="IPR036890">
    <property type="entry name" value="HATPase_C_sf"/>
</dbReference>
<dbReference type="Gene3D" id="3.40.50.2300">
    <property type="match status" value="1"/>
</dbReference>
<protein>
    <recommendedName>
        <fullName evidence="2">histidine kinase</fullName>
        <ecNumber evidence="2">2.7.13.3</ecNumber>
    </recommendedName>
</protein>
<dbReference type="InterPro" id="IPR004358">
    <property type="entry name" value="Sig_transdc_His_kin-like_C"/>
</dbReference>
<dbReference type="InterPro" id="IPR003594">
    <property type="entry name" value="HATPase_dom"/>
</dbReference>
<dbReference type="Gene3D" id="3.30.450.20">
    <property type="entry name" value="PAS domain"/>
    <property type="match status" value="1"/>
</dbReference>
<dbReference type="PROSITE" id="PS50112">
    <property type="entry name" value="PAS"/>
    <property type="match status" value="1"/>
</dbReference>
<evidence type="ECO:0000256" key="1">
    <source>
        <dbReference type="ARBA" id="ARBA00000085"/>
    </source>
</evidence>
<dbReference type="CDD" id="cd00130">
    <property type="entry name" value="PAS"/>
    <property type="match status" value="1"/>
</dbReference>
<organism evidence="11 12">
    <name type="scientific">Marinobacter koreensis</name>
    <dbReference type="NCBI Taxonomy" id="335974"/>
    <lineage>
        <taxon>Bacteria</taxon>
        <taxon>Pseudomonadati</taxon>
        <taxon>Pseudomonadota</taxon>
        <taxon>Gammaproteobacteria</taxon>
        <taxon>Pseudomonadales</taxon>
        <taxon>Marinobacteraceae</taxon>
        <taxon>Marinobacter</taxon>
    </lineage>
</organism>
<evidence type="ECO:0000256" key="3">
    <source>
        <dbReference type="ARBA" id="ARBA00022553"/>
    </source>
</evidence>
<dbReference type="Gene3D" id="3.30.565.10">
    <property type="entry name" value="Histidine kinase-like ATPase, C-terminal domain"/>
    <property type="match status" value="1"/>
</dbReference>
<evidence type="ECO:0000256" key="5">
    <source>
        <dbReference type="ARBA" id="ARBA00022777"/>
    </source>
</evidence>
<evidence type="ECO:0000256" key="6">
    <source>
        <dbReference type="PROSITE-ProRule" id="PRU00169"/>
    </source>
</evidence>
<dbReference type="EC" id="2.7.13.3" evidence="2"/>
<dbReference type="InterPro" id="IPR035965">
    <property type="entry name" value="PAS-like_dom_sf"/>
</dbReference>
<dbReference type="Pfam" id="PF00072">
    <property type="entry name" value="Response_reg"/>
    <property type="match status" value="1"/>
</dbReference>
<keyword evidence="7" id="KW-0175">Coiled coil</keyword>
<proteinExistence type="predicted"/>
<dbReference type="SUPFAM" id="SSF47384">
    <property type="entry name" value="Homodimeric domain of signal transducing histidine kinase"/>
    <property type="match status" value="1"/>
</dbReference>
<accession>A0ABW0RME2</accession>
<comment type="catalytic activity">
    <reaction evidence="1">
        <text>ATP + protein L-histidine = ADP + protein N-phospho-L-histidine.</text>
        <dbReference type="EC" id="2.7.13.3"/>
    </reaction>
</comment>
<feature type="modified residue" description="4-aspartylphosphate" evidence="6">
    <location>
        <position position="512"/>
    </location>
</feature>
<dbReference type="RefSeq" id="WP_248155515.1">
    <property type="nucleotide sequence ID" value="NZ_JAKZAJ010000002.1"/>
</dbReference>
<dbReference type="GO" id="GO:0016301">
    <property type="term" value="F:kinase activity"/>
    <property type="evidence" value="ECO:0007669"/>
    <property type="project" value="UniProtKB-KW"/>
</dbReference>
<reference evidence="12" key="1">
    <citation type="journal article" date="2019" name="Int. J. Syst. Evol. Microbiol.">
        <title>The Global Catalogue of Microorganisms (GCM) 10K type strain sequencing project: providing services to taxonomists for standard genome sequencing and annotation.</title>
        <authorList>
            <consortium name="The Broad Institute Genomics Platform"/>
            <consortium name="The Broad Institute Genome Sequencing Center for Infectious Disease"/>
            <person name="Wu L."/>
            <person name="Ma J."/>
        </authorList>
    </citation>
    <scope>NUCLEOTIDE SEQUENCE [LARGE SCALE GENOMIC DNA]</scope>
    <source>
        <strain evidence="12">CGMCC 4.1799</strain>
    </source>
</reference>
<feature type="domain" description="PAS" evidence="10">
    <location>
        <begin position="43"/>
        <end position="84"/>
    </location>
</feature>
<gene>
    <name evidence="11" type="ORF">ACFPQA_08375</name>
</gene>
<dbReference type="InterPro" id="IPR005467">
    <property type="entry name" value="His_kinase_dom"/>
</dbReference>
<dbReference type="Pfam" id="PF13188">
    <property type="entry name" value="PAS_8"/>
    <property type="match status" value="1"/>
</dbReference>
<keyword evidence="4" id="KW-0808">Transferase</keyword>
<feature type="domain" description="Response regulatory" evidence="9">
    <location>
        <begin position="462"/>
        <end position="578"/>
    </location>
</feature>
<dbReference type="Pfam" id="PF02518">
    <property type="entry name" value="HATPase_c"/>
    <property type="match status" value="1"/>
</dbReference>
<evidence type="ECO:0000256" key="7">
    <source>
        <dbReference type="SAM" id="Coils"/>
    </source>
</evidence>
<dbReference type="SUPFAM" id="SSF55785">
    <property type="entry name" value="PYP-like sensor domain (PAS domain)"/>
    <property type="match status" value="1"/>
</dbReference>
<dbReference type="SMART" id="SM00448">
    <property type="entry name" value="REC"/>
    <property type="match status" value="1"/>
</dbReference>
<evidence type="ECO:0000313" key="12">
    <source>
        <dbReference type="Proteomes" id="UP001596055"/>
    </source>
</evidence>
<keyword evidence="3 6" id="KW-0597">Phosphoprotein</keyword>
<keyword evidence="12" id="KW-1185">Reference proteome</keyword>
<evidence type="ECO:0000256" key="4">
    <source>
        <dbReference type="ARBA" id="ARBA00022679"/>
    </source>
</evidence>
<evidence type="ECO:0000259" key="9">
    <source>
        <dbReference type="PROSITE" id="PS50110"/>
    </source>
</evidence>
<dbReference type="CDD" id="cd00082">
    <property type="entry name" value="HisKA"/>
    <property type="match status" value="1"/>
</dbReference>
<dbReference type="NCBIfam" id="NF041832">
    <property type="entry name" value="near_NosP_CTERM"/>
    <property type="match status" value="1"/>
</dbReference>
<dbReference type="PANTHER" id="PTHR43047">
    <property type="entry name" value="TWO-COMPONENT HISTIDINE PROTEIN KINASE"/>
    <property type="match status" value="1"/>
</dbReference>
<sequence>MKKPSDSPESGYGIGDLLGLGSQSARKSYYPALLDRLEELEKERNRYKWLFENALHGIFQANLRGGFLACNPAMARICGYDSPEHLMGKMIRLREQLFCRAAEFDTIRQELLDQGSLSARETQFQKADRTPVHVAVTLLRRPDLGPEVVEAFVADITERVQARQKLEQLNQDLERRVEERTEALQNANVGLRYQIEERERVERKLVVAVEAAKEANRSKDKYLAAASHDLMQPLNAARLMISALQDSQLPESESRMVHQVHRALEGAEDLLADLLDISKLDQQAMKPDLVHTDLEALLRGLGEEFEAVAANAGLDFRLRASPAFIRTDQRMLTRIVRNLLSNAFRYTRRGGVVMALRRSQGRIRIEIWDTGVGIEPEKLQEIFTEFHQLLPQGTGGRQGVGLGLAIVERMIRVLGYRIDVSSRPGRGSRFVVTLPSEAEVGELAIPSSAAISALSEGLAGLSVMVIDNEPAVLESMAALLERWGCEVIAVPDERQARSRVASGSRPDILLADYHLDHGLTGCEAIYGIRQALGRDVPAAIITADRSDETRRFMRAQYLPILNKPVKPNRLRALLTSLSNRA</sequence>
<dbReference type="Proteomes" id="UP001596055">
    <property type="component" value="Unassembled WGS sequence"/>
</dbReference>
<feature type="coiled-coil region" evidence="7">
    <location>
        <begin position="156"/>
        <end position="190"/>
    </location>
</feature>
<dbReference type="Pfam" id="PF00512">
    <property type="entry name" value="HisKA"/>
    <property type="match status" value="1"/>
</dbReference>
<dbReference type="InterPro" id="IPR011006">
    <property type="entry name" value="CheY-like_superfamily"/>
</dbReference>
<dbReference type="PRINTS" id="PR00344">
    <property type="entry name" value="BCTRLSENSOR"/>
</dbReference>
<dbReference type="SUPFAM" id="SSF52172">
    <property type="entry name" value="CheY-like"/>
    <property type="match status" value="1"/>
</dbReference>
<dbReference type="InterPro" id="IPR003661">
    <property type="entry name" value="HisK_dim/P_dom"/>
</dbReference>
<evidence type="ECO:0000256" key="2">
    <source>
        <dbReference type="ARBA" id="ARBA00012438"/>
    </source>
</evidence>
<dbReference type="PANTHER" id="PTHR43047:SF9">
    <property type="entry name" value="HISTIDINE KINASE"/>
    <property type="match status" value="1"/>
</dbReference>
<dbReference type="CDD" id="cd00156">
    <property type="entry name" value="REC"/>
    <property type="match status" value="1"/>
</dbReference>
<dbReference type="SMART" id="SM00388">
    <property type="entry name" value="HisKA"/>
    <property type="match status" value="1"/>
</dbReference>
<keyword evidence="5 11" id="KW-0418">Kinase</keyword>
<feature type="domain" description="Histidine kinase" evidence="8">
    <location>
        <begin position="225"/>
        <end position="438"/>
    </location>
</feature>
<dbReference type="InterPro" id="IPR036097">
    <property type="entry name" value="HisK_dim/P_sf"/>
</dbReference>
<dbReference type="SUPFAM" id="SSF55874">
    <property type="entry name" value="ATPase domain of HSP90 chaperone/DNA topoisomerase II/histidine kinase"/>
    <property type="match status" value="1"/>
</dbReference>